<feature type="region of interest" description="Disordered" evidence="4">
    <location>
        <begin position="1"/>
        <end position="27"/>
    </location>
</feature>
<dbReference type="InterPro" id="IPR015943">
    <property type="entry name" value="WD40/YVTN_repeat-like_dom_sf"/>
</dbReference>
<dbReference type="SMART" id="SM00320">
    <property type="entry name" value="WD40"/>
    <property type="match status" value="7"/>
</dbReference>
<dbReference type="PANTHER" id="PTHR19869">
    <property type="entry name" value="SPERMATID WD-REPEAT PROTEIN"/>
    <property type="match status" value="1"/>
</dbReference>
<dbReference type="OMA" id="KVICYPG"/>
<feature type="compositionally biased region" description="Basic residues" evidence="4">
    <location>
        <begin position="1"/>
        <end position="13"/>
    </location>
</feature>
<reference evidence="5" key="1">
    <citation type="journal article" date="2020" name="Nat. Ecol. Evol.">
        <title>Deeply conserved synteny resolves early events in vertebrate evolution.</title>
        <authorList>
            <person name="Simakov O."/>
            <person name="Marletaz F."/>
            <person name="Yue J.X."/>
            <person name="O'Connell B."/>
            <person name="Jenkins J."/>
            <person name="Brandt A."/>
            <person name="Calef R."/>
            <person name="Tung C.H."/>
            <person name="Huang T.K."/>
            <person name="Schmutz J."/>
            <person name="Satoh N."/>
            <person name="Yu J.K."/>
            <person name="Putnam N.H."/>
            <person name="Green R.E."/>
            <person name="Rokhsar D.S."/>
        </authorList>
    </citation>
    <scope>NUCLEOTIDE SEQUENCE [LARGE SCALE GENOMIC DNA]</scope>
    <source>
        <strain evidence="5">S238N-H82</strain>
    </source>
</reference>
<organism evidence="5 6">
    <name type="scientific">Branchiostoma floridae</name>
    <name type="common">Florida lancelet</name>
    <name type="synonym">Amphioxus</name>
    <dbReference type="NCBI Taxonomy" id="7739"/>
    <lineage>
        <taxon>Eukaryota</taxon>
        <taxon>Metazoa</taxon>
        <taxon>Chordata</taxon>
        <taxon>Cephalochordata</taxon>
        <taxon>Leptocardii</taxon>
        <taxon>Amphioxiformes</taxon>
        <taxon>Branchiostomatidae</taxon>
        <taxon>Branchiostoma</taxon>
    </lineage>
</organism>
<dbReference type="PROSITE" id="PS50082">
    <property type="entry name" value="WD_REPEATS_2"/>
    <property type="match status" value="3"/>
</dbReference>
<feature type="compositionally biased region" description="Low complexity" evidence="4">
    <location>
        <begin position="14"/>
        <end position="26"/>
    </location>
</feature>
<dbReference type="AlphaFoldDB" id="A0A9J7LJM3"/>
<keyword evidence="2" id="KW-0677">Repeat</keyword>
<dbReference type="InterPro" id="IPR001680">
    <property type="entry name" value="WD40_rpt"/>
</dbReference>
<feature type="repeat" description="WD" evidence="3">
    <location>
        <begin position="253"/>
        <end position="297"/>
    </location>
</feature>
<dbReference type="RefSeq" id="XP_035683727.1">
    <property type="nucleotide sequence ID" value="XM_035827834.1"/>
</dbReference>
<dbReference type="InterPro" id="IPR020472">
    <property type="entry name" value="WD40_PAC1"/>
</dbReference>
<dbReference type="PROSITE" id="PS00678">
    <property type="entry name" value="WD_REPEATS_1"/>
    <property type="match status" value="1"/>
</dbReference>
<dbReference type="SUPFAM" id="SSF50978">
    <property type="entry name" value="WD40 repeat-like"/>
    <property type="match status" value="1"/>
</dbReference>
<dbReference type="InterPro" id="IPR040066">
    <property type="entry name" value="WDR31"/>
</dbReference>
<protein>
    <submittedName>
        <fullName evidence="6">WD repeat-containing protein 31-like</fullName>
    </submittedName>
</protein>
<dbReference type="GeneID" id="118420818"/>
<dbReference type="PANTHER" id="PTHR19869:SF1">
    <property type="entry name" value="WD REPEAT-CONTAINING PROTEIN 31"/>
    <property type="match status" value="1"/>
</dbReference>
<accession>A0A9J7LJM3</accession>
<sequence length="347" mass="37903">MGKSHSKDKRTRGRSTSSSQKSSQDGIVTMSGSKQLPQAHSDAVTCLAPVRPGLCLTGSSDKTVVLYDWTHGAVKRRWSGHSREVTKVAYSAGLDAAFSASRDKTVLMWKLSNIDTNPIRAFRGHTMVVMGLTINPDNTQVCTGSRDNSLRMWDVETGACLMENSVPRNLVTDICWVPGQQMVAQTGEDKALKLWDTRGLYVSCTFPLKQYIQTCCDVSRDGNYCLTTSNGFGGQGCEATLWDVRAVKALCEYHGHRETASACAFLPPVLSQPLVATASHDCTVRIWDQNNQDCLCVQTLPVSGPLTALAGFDDASLCCSSFNTGVHLFHLDVTPEQKVNLIRKAQF</sequence>
<gene>
    <name evidence="6" type="primary">LOC118420818</name>
</gene>
<dbReference type="OrthoDB" id="6262491at2759"/>
<evidence type="ECO:0000313" key="5">
    <source>
        <dbReference type="Proteomes" id="UP000001554"/>
    </source>
</evidence>
<dbReference type="PROSITE" id="PS50294">
    <property type="entry name" value="WD_REPEATS_REGION"/>
    <property type="match status" value="2"/>
</dbReference>
<name>A0A9J7LJM3_BRAFL</name>
<dbReference type="Proteomes" id="UP000001554">
    <property type="component" value="Chromosome 8"/>
</dbReference>
<dbReference type="KEGG" id="bfo:118420818"/>
<feature type="repeat" description="WD" evidence="3">
    <location>
        <begin position="122"/>
        <end position="163"/>
    </location>
</feature>
<dbReference type="Gene3D" id="2.130.10.10">
    <property type="entry name" value="YVTN repeat-like/Quinoprotein amine dehydrogenase"/>
    <property type="match status" value="3"/>
</dbReference>
<feature type="repeat" description="WD" evidence="3">
    <location>
        <begin position="78"/>
        <end position="113"/>
    </location>
</feature>
<keyword evidence="5" id="KW-1185">Reference proteome</keyword>
<evidence type="ECO:0000256" key="1">
    <source>
        <dbReference type="ARBA" id="ARBA00022574"/>
    </source>
</evidence>
<proteinExistence type="predicted"/>
<dbReference type="CDD" id="cd00200">
    <property type="entry name" value="WD40"/>
    <property type="match status" value="1"/>
</dbReference>
<evidence type="ECO:0000313" key="6">
    <source>
        <dbReference type="RefSeq" id="XP_035683727.1"/>
    </source>
</evidence>
<evidence type="ECO:0000256" key="2">
    <source>
        <dbReference type="ARBA" id="ARBA00022737"/>
    </source>
</evidence>
<keyword evidence="1 3" id="KW-0853">WD repeat</keyword>
<dbReference type="PRINTS" id="PR00320">
    <property type="entry name" value="GPROTEINBRPT"/>
</dbReference>
<dbReference type="InterPro" id="IPR036322">
    <property type="entry name" value="WD40_repeat_dom_sf"/>
</dbReference>
<dbReference type="InterPro" id="IPR019775">
    <property type="entry name" value="WD40_repeat_CS"/>
</dbReference>
<evidence type="ECO:0000256" key="4">
    <source>
        <dbReference type="SAM" id="MobiDB-lite"/>
    </source>
</evidence>
<evidence type="ECO:0000256" key="3">
    <source>
        <dbReference type="PROSITE-ProRule" id="PRU00221"/>
    </source>
</evidence>
<reference evidence="6" key="2">
    <citation type="submission" date="2025-08" db="UniProtKB">
        <authorList>
            <consortium name="RefSeq"/>
        </authorList>
    </citation>
    <scope>IDENTIFICATION</scope>
    <source>
        <strain evidence="6">S238N-H82</strain>
        <tissue evidence="6">Testes</tissue>
    </source>
</reference>
<dbReference type="Pfam" id="PF00400">
    <property type="entry name" value="WD40"/>
    <property type="match status" value="5"/>
</dbReference>